<protein>
    <submittedName>
        <fullName evidence="1">Uncharacterized protein</fullName>
    </submittedName>
</protein>
<name>A0A0E9TPK2_ANGAN</name>
<dbReference type="EMBL" id="GBXM01052923">
    <property type="protein sequence ID" value="JAH55654.1"/>
    <property type="molecule type" value="Transcribed_RNA"/>
</dbReference>
<reference evidence="1" key="1">
    <citation type="submission" date="2014-11" db="EMBL/GenBank/DDBJ databases">
        <authorList>
            <person name="Amaro Gonzalez C."/>
        </authorList>
    </citation>
    <scope>NUCLEOTIDE SEQUENCE</scope>
</reference>
<accession>A0A0E9TPK2</accession>
<evidence type="ECO:0000313" key="1">
    <source>
        <dbReference type="EMBL" id="JAH55654.1"/>
    </source>
</evidence>
<organism evidence="1">
    <name type="scientific">Anguilla anguilla</name>
    <name type="common">European freshwater eel</name>
    <name type="synonym">Muraena anguilla</name>
    <dbReference type="NCBI Taxonomy" id="7936"/>
    <lineage>
        <taxon>Eukaryota</taxon>
        <taxon>Metazoa</taxon>
        <taxon>Chordata</taxon>
        <taxon>Craniata</taxon>
        <taxon>Vertebrata</taxon>
        <taxon>Euteleostomi</taxon>
        <taxon>Actinopterygii</taxon>
        <taxon>Neopterygii</taxon>
        <taxon>Teleostei</taxon>
        <taxon>Anguilliformes</taxon>
        <taxon>Anguillidae</taxon>
        <taxon>Anguilla</taxon>
    </lineage>
</organism>
<sequence length="21" mass="2426">MFCFFYGAGYNEAWLCSISCI</sequence>
<proteinExistence type="predicted"/>
<reference evidence="1" key="2">
    <citation type="journal article" date="2015" name="Fish Shellfish Immunol.">
        <title>Early steps in the European eel (Anguilla anguilla)-Vibrio vulnificus interaction in the gills: Role of the RtxA13 toxin.</title>
        <authorList>
            <person name="Callol A."/>
            <person name="Pajuelo D."/>
            <person name="Ebbesson L."/>
            <person name="Teles M."/>
            <person name="MacKenzie S."/>
            <person name="Amaro C."/>
        </authorList>
    </citation>
    <scope>NUCLEOTIDE SEQUENCE</scope>
</reference>
<dbReference type="AlphaFoldDB" id="A0A0E9TPK2"/>